<keyword evidence="5 6" id="KW-0456">Lyase</keyword>
<evidence type="ECO:0000256" key="1">
    <source>
        <dbReference type="ARBA" id="ARBA00001946"/>
    </source>
</evidence>
<sequence>MTLQVPPLDDNFPPIKFHDHADEIAEACNKYILEHWPFRDENDRQNFLKIRVSYLASTVTPFTKSIPKTTLFCIFVSFFTLLDDFIDRGEVDVTNKGPALLALLPPPYDHQGELPGKKGVDLSYMLQDMWAQLRRLSSREEYETVSKGIQFFFKAQKNPTITSVDEYLEARRIQIGCTLIFPLMRVAMEVRPTAEEMDSPLITEPEVLAGKAAVLLNDICSWEREKAAKENNNCIARVMEWTECSEEVAVKKVVDINRQLEVDLWHACTRVVNSDLSYDAKAYGHSLAYMVGANAWFFKNSTRYSDHLPESAEV</sequence>
<dbReference type="Pfam" id="PF19086">
    <property type="entry name" value="Terpene_syn_C_2"/>
    <property type="match status" value="1"/>
</dbReference>
<dbReference type="InterPro" id="IPR034686">
    <property type="entry name" value="Terpene_cyclase-like_2"/>
</dbReference>
<evidence type="ECO:0000256" key="6">
    <source>
        <dbReference type="RuleBase" id="RU366034"/>
    </source>
</evidence>
<comment type="similarity">
    <text evidence="2 6">Belongs to the terpene synthase family.</text>
</comment>
<dbReference type="SUPFAM" id="SSF48576">
    <property type="entry name" value="Terpenoid synthases"/>
    <property type="match status" value="1"/>
</dbReference>
<keyword evidence="3 6" id="KW-0479">Metal-binding</keyword>
<comment type="caution">
    <text evidence="7">The sequence shown here is derived from an EMBL/GenBank/DDBJ whole genome shotgun (WGS) entry which is preliminary data.</text>
</comment>
<dbReference type="Proteomes" id="UP001383192">
    <property type="component" value="Unassembled WGS sequence"/>
</dbReference>
<organism evidence="7 8">
    <name type="scientific">Paramarasmius palmivorus</name>
    <dbReference type="NCBI Taxonomy" id="297713"/>
    <lineage>
        <taxon>Eukaryota</taxon>
        <taxon>Fungi</taxon>
        <taxon>Dikarya</taxon>
        <taxon>Basidiomycota</taxon>
        <taxon>Agaricomycotina</taxon>
        <taxon>Agaricomycetes</taxon>
        <taxon>Agaricomycetidae</taxon>
        <taxon>Agaricales</taxon>
        <taxon>Marasmiineae</taxon>
        <taxon>Marasmiaceae</taxon>
        <taxon>Paramarasmius</taxon>
    </lineage>
</organism>
<comment type="cofactor">
    <cofactor evidence="1 6">
        <name>Mg(2+)</name>
        <dbReference type="ChEBI" id="CHEBI:18420"/>
    </cofactor>
</comment>
<proteinExistence type="inferred from homology"/>
<evidence type="ECO:0000313" key="8">
    <source>
        <dbReference type="Proteomes" id="UP001383192"/>
    </source>
</evidence>
<dbReference type="EMBL" id="JAYKXP010000049">
    <property type="protein sequence ID" value="KAK7036757.1"/>
    <property type="molecule type" value="Genomic_DNA"/>
</dbReference>
<dbReference type="PANTHER" id="PTHR35201:SF4">
    <property type="entry name" value="BETA-PINACENE SYNTHASE-RELATED"/>
    <property type="match status" value="1"/>
</dbReference>
<protein>
    <recommendedName>
        <fullName evidence="6">Terpene synthase</fullName>
        <ecNumber evidence="6">4.2.3.-</ecNumber>
    </recommendedName>
</protein>
<dbReference type="Gene3D" id="1.10.600.10">
    <property type="entry name" value="Farnesyl Diphosphate Synthase"/>
    <property type="match status" value="1"/>
</dbReference>
<reference evidence="7 8" key="1">
    <citation type="submission" date="2024-01" db="EMBL/GenBank/DDBJ databases">
        <title>A draft genome for a cacao thread blight-causing isolate of Paramarasmius palmivorus.</title>
        <authorList>
            <person name="Baruah I.K."/>
            <person name="Bukari Y."/>
            <person name="Amoako-Attah I."/>
            <person name="Meinhardt L.W."/>
            <person name="Bailey B.A."/>
            <person name="Cohen S.P."/>
        </authorList>
    </citation>
    <scope>NUCLEOTIDE SEQUENCE [LARGE SCALE GENOMIC DNA]</scope>
    <source>
        <strain evidence="7 8">GH-12</strain>
    </source>
</reference>
<dbReference type="PANTHER" id="PTHR35201">
    <property type="entry name" value="TERPENE SYNTHASE"/>
    <property type="match status" value="1"/>
</dbReference>
<evidence type="ECO:0000256" key="5">
    <source>
        <dbReference type="ARBA" id="ARBA00023239"/>
    </source>
</evidence>
<evidence type="ECO:0000256" key="4">
    <source>
        <dbReference type="ARBA" id="ARBA00022842"/>
    </source>
</evidence>
<dbReference type="AlphaFoldDB" id="A0AAW0CB98"/>
<evidence type="ECO:0000313" key="7">
    <source>
        <dbReference type="EMBL" id="KAK7036757.1"/>
    </source>
</evidence>
<dbReference type="EC" id="4.2.3.-" evidence="6"/>
<dbReference type="GO" id="GO:0010333">
    <property type="term" value="F:terpene synthase activity"/>
    <property type="evidence" value="ECO:0007669"/>
    <property type="project" value="InterPro"/>
</dbReference>
<name>A0AAW0CB98_9AGAR</name>
<evidence type="ECO:0000256" key="3">
    <source>
        <dbReference type="ARBA" id="ARBA00022723"/>
    </source>
</evidence>
<dbReference type="InterPro" id="IPR008949">
    <property type="entry name" value="Isoprenoid_synthase_dom_sf"/>
</dbReference>
<evidence type="ECO:0000256" key="2">
    <source>
        <dbReference type="ARBA" id="ARBA00006333"/>
    </source>
</evidence>
<dbReference type="GO" id="GO:0008299">
    <property type="term" value="P:isoprenoid biosynthetic process"/>
    <property type="evidence" value="ECO:0007669"/>
    <property type="project" value="UniProtKB-ARBA"/>
</dbReference>
<gene>
    <name evidence="7" type="ORF">VNI00_011423</name>
</gene>
<accession>A0AAW0CB98</accession>
<keyword evidence="4 6" id="KW-0460">Magnesium</keyword>
<keyword evidence="8" id="KW-1185">Reference proteome</keyword>
<dbReference type="GO" id="GO:0046872">
    <property type="term" value="F:metal ion binding"/>
    <property type="evidence" value="ECO:0007669"/>
    <property type="project" value="UniProtKB-KW"/>
</dbReference>